<dbReference type="EMBL" id="CP090978">
    <property type="protein sequence ID" value="UJF31786.1"/>
    <property type="molecule type" value="Genomic_DNA"/>
</dbReference>
<dbReference type="InterPro" id="IPR002347">
    <property type="entry name" value="SDR_fam"/>
</dbReference>
<accession>A0ABY3SF20</accession>
<sequence length="235" mass="25715">MSQAAVVMGADDAFGSSLCRQLLSEGWIVFGGSMGRSSFLIESIVHDYPGNFHLLFIDPGSIQSFQVAVEQVASKVRHVDLLVSNIREAEQADSLEDLNFDEALRSYDIHALGPIRYIEAFLPLTDVQDGLKRLVFVSDEAGSMAMKRNGGSIGSSMAMTGLHMAIMIMCNHLSKEGYTFRIYVPSSVPSRLGDGAGPTKGNKQLALRAYELFTASRDDESRLTIHGSMGEEWPF</sequence>
<evidence type="ECO:0000313" key="2">
    <source>
        <dbReference type="Proteomes" id="UP001649230"/>
    </source>
</evidence>
<evidence type="ECO:0000313" key="1">
    <source>
        <dbReference type="EMBL" id="UJF31786.1"/>
    </source>
</evidence>
<dbReference type="InterPro" id="IPR052184">
    <property type="entry name" value="SDR_enzymes"/>
</dbReference>
<proteinExistence type="predicted"/>
<dbReference type="Gene3D" id="3.40.50.720">
    <property type="entry name" value="NAD(P)-binding Rossmann-like Domain"/>
    <property type="match status" value="1"/>
</dbReference>
<organism evidence="1 2">
    <name type="scientific">Paenibacillus hexagrammi</name>
    <dbReference type="NCBI Taxonomy" id="2908839"/>
    <lineage>
        <taxon>Bacteria</taxon>
        <taxon>Bacillati</taxon>
        <taxon>Bacillota</taxon>
        <taxon>Bacilli</taxon>
        <taxon>Bacillales</taxon>
        <taxon>Paenibacillaceae</taxon>
        <taxon>Paenibacillus</taxon>
    </lineage>
</organism>
<reference evidence="1 2" key="1">
    <citation type="journal article" date="2024" name="Int. J. Syst. Evol. Microbiol.">
        <title>Paenibacillus hexagrammi sp. nov., a novel bacterium isolated from the gut content of Hexagrammos agrammus.</title>
        <authorList>
            <person name="Jung H.K."/>
            <person name="Kim D.G."/>
            <person name="Zin H."/>
            <person name="Park J."/>
            <person name="Jung H."/>
            <person name="Kim Y.O."/>
            <person name="Kong H.J."/>
            <person name="Kim J.W."/>
            <person name="Kim Y.S."/>
        </authorList>
    </citation>
    <scope>NUCLEOTIDE SEQUENCE [LARGE SCALE GENOMIC DNA]</scope>
    <source>
        <strain evidence="1 2">YPD9-1</strain>
    </source>
</reference>
<name>A0ABY3SF20_9BACL</name>
<gene>
    <name evidence="1" type="ORF">L0M14_18670</name>
</gene>
<dbReference type="InterPro" id="IPR036291">
    <property type="entry name" value="NAD(P)-bd_dom_sf"/>
</dbReference>
<dbReference type="Proteomes" id="UP001649230">
    <property type="component" value="Chromosome"/>
</dbReference>
<dbReference type="PANTHER" id="PTHR45458:SF2">
    <property type="entry name" value="OXIDOREDUCTASE, SHORT CHAIN DEHYDROGENASE_REDUCTASE FAMILY SUPERFAMILY (AFU_ORTHOLOGUE AFUA_3G13450)"/>
    <property type="match status" value="1"/>
</dbReference>
<keyword evidence="2" id="KW-1185">Reference proteome</keyword>
<dbReference type="SUPFAM" id="SSF51735">
    <property type="entry name" value="NAD(P)-binding Rossmann-fold domains"/>
    <property type="match status" value="1"/>
</dbReference>
<dbReference type="RefSeq" id="WP_235118131.1">
    <property type="nucleotide sequence ID" value="NZ_CP090978.1"/>
</dbReference>
<dbReference type="PANTHER" id="PTHR45458">
    <property type="entry name" value="SHORT-CHAIN DEHYDROGENASE/REDUCTASE SDR"/>
    <property type="match status" value="1"/>
</dbReference>
<protein>
    <submittedName>
        <fullName evidence="1">SDR family NAD(P)-dependent oxidoreductase</fullName>
    </submittedName>
</protein>
<dbReference type="Pfam" id="PF00106">
    <property type="entry name" value="adh_short"/>
    <property type="match status" value="1"/>
</dbReference>